<proteinExistence type="predicted"/>
<organism evidence="2 3">
    <name type="scientific">Colletotrichum lupini</name>
    <dbReference type="NCBI Taxonomy" id="145971"/>
    <lineage>
        <taxon>Eukaryota</taxon>
        <taxon>Fungi</taxon>
        <taxon>Dikarya</taxon>
        <taxon>Ascomycota</taxon>
        <taxon>Pezizomycotina</taxon>
        <taxon>Sordariomycetes</taxon>
        <taxon>Hypocreomycetidae</taxon>
        <taxon>Glomerellales</taxon>
        <taxon>Glomerellaceae</taxon>
        <taxon>Colletotrichum</taxon>
        <taxon>Colletotrichum acutatum species complex</taxon>
    </lineage>
</organism>
<dbReference type="RefSeq" id="XP_049138328.1">
    <property type="nucleotide sequence ID" value="XM_049297104.1"/>
</dbReference>
<dbReference type="Proteomes" id="UP000830671">
    <property type="component" value="Chromosome 10"/>
</dbReference>
<reference evidence="2" key="1">
    <citation type="journal article" date="2021" name="Mol. Plant Microbe Interact.">
        <title>Complete Genome Sequence of the Plant-Pathogenic Fungus Colletotrichum lupini.</title>
        <authorList>
            <person name="Baroncelli R."/>
            <person name="Pensec F."/>
            <person name="Da Lio D."/>
            <person name="Boufleur T."/>
            <person name="Vicente I."/>
            <person name="Sarrocco S."/>
            <person name="Picot A."/>
            <person name="Baraldi E."/>
            <person name="Sukno S."/>
            <person name="Thon M."/>
            <person name="Le Floch G."/>
        </authorList>
    </citation>
    <scope>NUCLEOTIDE SEQUENCE</scope>
    <source>
        <strain evidence="2">IMI 504893</strain>
    </source>
</reference>
<evidence type="ECO:0000256" key="1">
    <source>
        <dbReference type="SAM" id="MobiDB-lite"/>
    </source>
</evidence>
<name>A0A9Q8WBI7_9PEZI</name>
<evidence type="ECO:0000313" key="2">
    <source>
        <dbReference type="EMBL" id="UQC76687.1"/>
    </source>
</evidence>
<dbReference type="GeneID" id="73352114"/>
<sequence>MMPGHISAKFTQRALSKDPQQLRQQSKGVLAIKSQANAPADTGMNLLSIANVTDVQFWTSSTGSPSVESALQYLREFESAALSHIGGIEILVLFYIETDTGKESYDLNAP</sequence>
<dbReference type="EMBL" id="CP019472">
    <property type="protein sequence ID" value="UQC76687.1"/>
    <property type="molecule type" value="Genomic_DNA"/>
</dbReference>
<keyword evidence="3" id="KW-1185">Reference proteome</keyword>
<evidence type="ECO:0000313" key="3">
    <source>
        <dbReference type="Proteomes" id="UP000830671"/>
    </source>
</evidence>
<gene>
    <name evidence="2" type="ORF">CLUP02_18202</name>
</gene>
<dbReference type="KEGG" id="clup:CLUP02_18202"/>
<feature type="region of interest" description="Disordered" evidence="1">
    <location>
        <begin position="1"/>
        <end position="21"/>
    </location>
</feature>
<feature type="compositionally biased region" description="Polar residues" evidence="1">
    <location>
        <begin position="9"/>
        <end position="21"/>
    </location>
</feature>
<accession>A0A9Q8WBI7</accession>
<protein>
    <submittedName>
        <fullName evidence="2">Uncharacterized protein</fullName>
    </submittedName>
</protein>
<dbReference type="AlphaFoldDB" id="A0A9Q8WBI7"/>